<dbReference type="PATRIC" id="fig|270351.6.peg.7043"/>
<protein>
    <recommendedName>
        <fullName evidence="3">Plasmid segregation centromere-binding protein ParG</fullName>
    </recommendedName>
</protein>
<name>A0A0J6VAS6_9HYPH</name>
<dbReference type="Gene3D" id="1.10.1220.10">
    <property type="entry name" value="Met repressor-like"/>
    <property type="match status" value="1"/>
</dbReference>
<dbReference type="GO" id="GO:0006355">
    <property type="term" value="P:regulation of DNA-templated transcription"/>
    <property type="evidence" value="ECO:0007669"/>
    <property type="project" value="InterPro"/>
</dbReference>
<gene>
    <name evidence="1" type="ORF">VP06_10645</name>
</gene>
<comment type="caution">
    <text evidence="1">The sequence shown here is derived from an EMBL/GenBank/DDBJ whole genome shotgun (WGS) entry which is preliminary data.</text>
</comment>
<evidence type="ECO:0000313" key="1">
    <source>
        <dbReference type="EMBL" id="KMO36111.1"/>
    </source>
</evidence>
<organism evidence="1 2">
    <name type="scientific">Methylobacterium aquaticum</name>
    <dbReference type="NCBI Taxonomy" id="270351"/>
    <lineage>
        <taxon>Bacteria</taxon>
        <taxon>Pseudomonadati</taxon>
        <taxon>Pseudomonadota</taxon>
        <taxon>Alphaproteobacteria</taxon>
        <taxon>Hyphomicrobiales</taxon>
        <taxon>Methylobacteriaceae</taxon>
        <taxon>Methylobacterium</taxon>
    </lineage>
</organism>
<dbReference type="EMBL" id="LABX01000074">
    <property type="protein sequence ID" value="KMO36111.1"/>
    <property type="molecule type" value="Genomic_DNA"/>
</dbReference>
<accession>A0A0J6VAS6</accession>
<reference evidence="1 2" key="1">
    <citation type="submission" date="2015-03" db="EMBL/GenBank/DDBJ databases">
        <title>Genome sequencing of Methylobacterium aquaticum DSM16371 type strain.</title>
        <authorList>
            <person name="Chaudhry V."/>
            <person name="Patil P.B."/>
        </authorList>
    </citation>
    <scope>NUCLEOTIDE SEQUENCE [LARGE SCALE GENOMIC DNA]</scope>
    <source>
        <strain evidence="1 2">DSM 16371</strain>
    </source>
</reference>
<dbReference type="OrthoDB" id="7508186at2"/>
<evidence type="ECO:0000313" key="2">
    <source>
        <dbReference type="Proteomes" id="UP000035929"/>
    </source>
</evidence>
<dbReference type="InterPro" id="IPR010985">
    <property type="entry name" value="Ribbon_hlx_hlx"/>
</dbReference>
<dbReference type="Proteomes" id="UP000035929">
    <property type="component" value="Unassembled WGS sequence"/>
</dbReference>
<sequence>MSKGAKQVSFKVPGPKLAQAADAWIANRGAEPAATDREEGAVTTLKAVEAVPAPAPKEKMSRFTIDVPESLHRRVKMQCAARGRKMADMMRELLEREFPAS</sequence>
<dbReference type="SUPFAM" id="SSF47598">
    <property type="entry name" value="Ribbon-helix-helix"/>
    <property type="match status" value="1"/>
</dbReference>
<dbReference type="AlphaFoldDB" id="A0A0J6VAS6"/>
<dbReference type="InterPro" id="IPR013321">
    <property type="entry name" value="Arc_rbn_hlx_hlx"/>
</dbReference>
<proteinExistence type="predicted"/>
<dbReference type="RefSeq" id="WP_048463738.1">
    <property type="nucleotide sequence ID" value="NZ_LABX01000074.1"/>
</dbReference>
<evidence type="ECO:0008006" key="3">
    <source>
        <dbReference type="Google" id="ProtNLM"/>
    </source>
</evidence>